<feature type="domain" description="Major facilitator superfamily (MFS) profile" evidence="5">
    <location>
        <begin position="10"/>
        <end position="397"/>
    </location>
</feature>
<sequence>MNASAAPRTATLMLICGSIVVSLSLGIRHTFGLFLQPMTQDLSWSREAFSFAIALQNLMWGAGGPITGWLADRFGAGKVVFGGALLYAAGVGLMAYSTTPLMFTLSAGVLVGLGLAATTFSVIYGAVGRAVAPEKRAASLALVGAAGSFGQFLLVPTGQTLITGMGWFAALTGLTLAATLMVPLALGTAERAAHPGSATAIAQSAGEALREAFGERAFWLLTLGYFVCGFQVVFIGAHLPSYVIDKGLTANTGMLALALIGLFNIFGTYGFGLAGGRWSKKKLLAAIYLARSAVIILFLLAPLSHTSVAIFAAAMGLLWLGTVPLTNGLVAQIFGVKYLAMLSGFVFFSHQLGSFLGVWLGGIVFDKTGAYDIVWMIAIALGVLAALVNLPVDERPLARLSAQPAR</sequence>
<gene>
    <name evidence="6" type="ORF">DSYM_02030</name>
</gene>
<keyword evidence="1 4" id="KW-0812">Transmembrane</keyword>
<dbReference type="PANTHER" id="PTHR11360:SF284">
    <property type="entry name" value="EG:103B4.3 PROTEIN-RELATED"/>
    <property type="match status" value="1"/>
</dbReference>
<reference evidence="6" key="1">
    <citation type="journal article" name="DNA Res.">
        <title>The physiological potential of anammox bacteria as revealed by their core genome structure.</title>
        <authorList>
            <person name="Okubo T."/>
            <person name="Toyoda A."/>
            <person name="Fukuhara K."/>
            <person name="Uchiyama I."/>
            <person name="Harigaya Y."/>
            <person name="Kuroiwa M."/>
            <person name="Suzuki T."/>
            <person name="Murakami Y."/>
            <person name="Suwa Y."/>
            <person name="Takami H."/>
        </authorList>
    </citation>
    <scope>NUCLEOTIDE SEQUENCE</scope>
    <source>
        <strain evidence="6">317325-3</strain>
    </source>
</reference>
<protein>
    <submittedName>
        <fullName evidence="6">MFS transporter</fullName>
    </submittedName>
</protein>
<dbReference type="CDD" id="cd17355">
    <property type="entry name" value="MFS_YcxA_like"/>
    <property type="match status" value="1"/>
</dbReference>
<feature type="transmembrane region" description="Helical" evidence="4">
    <location>
        <begin position="283"/>
        <end position="301"/>
    </location>
</feature>
<evidence type="ECO:0000256" key="3">
    <source>
        <dbReference type="ARBA" id="ARBA00023136"/>
    </source>
</evidence>
<feature type="transmembrane region" description="Helical" evidence="4">
    <location>
        <begin position="51"/>
        <end position="71"/>
    </location>
</feature>
<evidence type="ECO:0000256" key="1">
    <source>
        <dbReference type="ARBA" id="ARBA00022692"/>
    </source>
</evidence>
<evidence type="ECO:0000259" key="5">
    <source>
        <dbReference type="PROSITE" id="PS50850"/>
    </source>
</evidence>
<evidence type="ECO:0000313" key="6">
    <source>
        <dbReference type="EMBL" id="BBO19504.1"/>
    </source>
</evidence>
<feature type="transmembrane region" description="Helical" evidence="4">
    <location>
        <begin position="373"/>
        <end position="392"/>
    </location>
</feature>
<evidence type="ECO:0000256" key="2">
    <source>
        <dbReference type="ARBA" id="ARBA00022989"/>
    </source>
</evidence>
<feature type="transmembrane region" description="Helical" evidence="4">
    <location>
        <begin position="78"/>
        <end position="96"/>
    </location>
</feature>
<dbReference type="Proteomes" id="UP000662914">
    <property type="component" value="Chromosome"/>
</dbReference>
<feature type="transmembrane region" description="Helical" evidence="4">
    <location>
        <begin position="167"/>
        <end position="186"/>
    </location>
</feature>
<feature type="transmembrane region" description="Helical" evidence="4">
    <location>
        <begin position="251"/>
        <end position="271"/>
    </location>
</feature>
<evidence type="ECO:0000313" key="7">
    <source>
        <dbReference type="Proteomes" id="UP000662914"/>
    </source>
</evidence>
<dbReference type="InterPro" id="IPR050327">
    <property type="entry name" value="Proton-linked_MCT"/>
</dbReference>
<evidence type="ECO:0000256" key="4">
    <source>
        <dbReference type="SAM" id="Phobius"/>
    </source>
</evidence>
<dbReference type="InterPro" id="IPR011701">
    <property type="entry name" value="MFS"/>
</dbReference>
<dbReference type="EMBL" id="AP021857">
    <property type="protein sequence ID" value="BBO19504.1"/>
    <property type="molecule type" value="Genomic_DNA"/>
</dbReference>
<feature type="transmembrane region" description="Helical" evidence="4">
    <location>
        <begin position="307"/>
        <end position="326"/>
    </location>
</feature>
<name>A0A809S8C1_9PROT</name>
<dbReference type="KEGG" id="ddz:DSYM_02030"/>
<proteinExistence type="predicted"/>
<dbReference type="InterPro" id="IPR036259">
    <property type="entry name" value="MFS_trans_sf"/>
</dbReference>
<feature type="transmembrane region" description="Helical" evidence="4">
    <location>
        <begin position="137"/>
        <end position="155"/>
    </location>
</feature>
<feature type="transmembrane region" description="Helical" evidence="4">
    <location>
        <begin position="102"/>
        <end position="125"/>
    </location>
</feature>
<feature type="transmembrane region" description="Helical" evidence="4">
    <location>
        <begin position="338"/>
        <end position="361"/>
    </location>
</feature>
<feature type="transmembrane region" description="Helical" evidence="4">
    <location>
        <begin position="12"/>
        <end position="31"/>
    </location>
</feature>
<dbReference type="Pfam" id="PF07690">
    <property type="entry name" value="MFS_1"/>
    <property type="match status" value="1"/>
</dbReference>
<dbReference type="PANTHER" id="PTHR11360">
    <property type="entry name" value="MONOCARBOXYLATE TRANSPORTER"/>
    <property type="match status" value="1"/>
</dbReference>
<dbReference type="GO" id="GO:0022857">
    <property type="term" value="F:transmembrane transporter activity"/>
    <property type="evidence" value="ECO:0007669"/>
    <property type="project" value="InterPro"/>
</dbReference>
<dbReference type="SUPFAM" id="SSF103473">
    <property type="entry name" value="MFS general substrate transporter"/>
    <property type="match status" value="1"/>
</dbReference>
<dbReference type="InterPro" id="IPR020846">
    <property type="entry name" value="MFS_dom"/>
</dbReference>
<keyword evidence="2 4" id="KW-1133">Transmembrane helix</keyword>
<keyword evidence="3 4" id="KW-0472">Membrane</keyword>
<feature type="transmembrane region" description="Helical" evidence="4">
    <location>
        <begin position="217"/>
        <end position="239"/>
    </location>
</feature>
<dbReference type="PROSITE" id="PS50850">
    <property type="entry name" value="MFS"/>
    <property type="match status" value="1"/>
</dbReference>
<dbReference type="Gene3D" id="1.20.1250.20">
    <property type="entry name" value="MFS general substrate transporter like domains"/>
    <property type="match status" value="1"/>
</dbReference>
<dbReference type="AlphaFoldDB" id="A0A809S8C1"/>
<accession>A0A809S8C1</accession>
<organism evidence="6 7">
    <name type="scientific">Candidatus Desulfobacillus denitrificans</name>
    <dbReference type="NCBI Taxonomy" id="2608985"/>
    <lineage>
        <taxon>Bacteria</taxon>
        <taxon>Pseudomonadati</taxon>
        <taxon>Pseudomonadota</taxon>
        <taxon>Betaproteobacteria</taxon>
        <taxon>Candidatus Desulfobacillus</taxon>
    </lineage>
</organism>